<dbReference type="EMBL" id="QASO01000062">
    <property type="protein sequence ID" value="PTU79144.1"/>
    <property type="molecule type" value="Genomic_DNA"/>
</dbReference>
<dbReference type="EMBL" id="QASO01000093">
    <property type="protein sequence ID" value="PTU78249.1"/>
    <property type="molecule type" value="Genomic_DNA"/>
</dbReference>
<proteinExistence type="predicted"/>
<organism evidence="5 6">
    <name type="scientific">Ectopseudomonas oleovorans</name>
    <name type="common">Pseudomonas oleovorans</name>
    <dbReference type="NCBI Taxonomy" id="301"/>
    <lineage>
        <taxon>Bacteria</taxon>
        <taxon>Pseudomonadati</taxon>
        <taxon>Pseudomonadota</taxon>
        <taxon>Gammaproteobacteria</taxon>
        <taxon>Pseudomonadales</taxon>
        <taxon>Pseudomonadaceae</taxon>
        <taxon>Ectopseudomonas</taxon>
    </lineage>
</organism>
<evidence type="ECO:0000313" key="4">
    <source>
        <dbReference type="EMBL" id="PTU79957.1"/>
    </source>
</evidence>
<protein>
    <submittedName>
        <fullName evidence="5">Uncharacterized protein</fullName>
    </submittedName>
</protein>
<accession>A0A2T5PS07</accession>
<gene>
    <name evidence="5" type="ORF">DBO86_02890</name>
    <name evidence="4" type="ORF">DBO86_05990</name>
    <name evidence="3" type="ORF">DBO86_10555</name>
    <name evidence="2" type="ORF">DBO86_12630</name>
    <name evidence="1" type="ORF">DBO86_15300</name>
</gene>
<evidence type="ECO:0000313" key="3">
    <source>
        <dbReference type="EMBL" id="PTU79144.1"/>
    </source>
</evidence>
<evidence type="ECO:0000313" key="5">
    <source>
        <dbReference type="EMBL" id="PTU80515.1"/>
    </source>
</evidence>
<evidence type="ECO:0000313" key="6">
    <source>
        <dbReference type="Proteomes" id="UP000244052"/>
    </source>
</evidence>
<dbReference type="EMBL" id="QASO01000016">
    <property type="protein sequence ID" value="PTU80515.1"/>
    <property type="molecule type" value="Genomic_DNA"/>
</dbReference>
<dbReference type="Proteomes" id="UP000244052">
    <property type="component" value="Unassembled WGS sequence"/>
</dbReference>
<reference evidence="5 6" key="1">
    <citation type="submission" date="2018-04" db="EMBL/GenBank/DDBJ databases">
        <title>Pseudomonas sp. nov., isolated from mangrove soil.</title>
        <authorList>
            <person name="Chen C."/>
        </authorList>
    </citation>
    <scope>NUCLEOTIDE SEQUENCE [LARGE SCALE GENOMIC DNA]</scope>
    <source>
        <strain evidence="5 6">JCM 14246</strain>
    </source>
</reference>
<dbReference type="EMBL" id="QASO01000034">
    <property type="protein sequence ID" value="PTU79957.1"/>
    <property type="molecule type" value="Genomic_DNA"/>
</dbReference>
<evidence type="ECO:0000313" key="2">
    <source>
        <dbReference type="EMBL" id="PTU78749.1"/>
    </source>
</evidence>
<dbReference type="EMBL" id="QASO01000073">
    <property type="protein sequence ID" value="PTU78749.1"/>
    <property type="molecule type" value="Genomic_DNA"/>
</dbReference>
<keyword evidence="6" id="KW-1185">Reference proteome</keyword>
<dbReference type="AlphaFoldDB" id="A0A2T5PS07"/>
<name>A0A2T5PS07_ECTOL</name>
<comment type="caution">
    <text evidence="5">The sequence shown here is derived from an EMBL/GenBank/DDBJ whole genome shotgun (WGS) entry which is preliminary data.</text>
</comment>
<evidence type="ECO:0000313" key="1">
    <source>
        <dbReference type="EMBL" id="PTU78249.1"/>
    </source>
</evidence>
<sequence>MDTISSLLSGSFMQPQRRSYSKSFKAQIIQECAQP</sequence>
<feature type="non-terminal residue" evidence="5">
    <location>
        <position position="35"/>
    </location>
</feature>